<dbReference type="OrthoDB" id="5834526at2759"/>
<dbReference type="AlphaFoldDB" id="A0A0N5D966"/>
<dbReference type="Proteomes" id="UP000276776">
    <property type="component" value="Unassembled WGS sequence"/>
</dbReference>
<organism evidence="4">
    <name type="scientific">Thelazia callipaeda</name>
    <name type="common">Oriental eyeworm</name>
    <name type="synonym">Parasitic nematode</name>
    <dbReference type="NCBI Taxonomy" id="103827"/>
    <lineage>
        <taxon>Eukaryota</taxon>
        <taxon>Metazoa</taxon>
        <taxon>Ecdysozoa</taxon>
        <taxon>Nematoda</taxon>
        <taxon>Chromadorea</taxon>
        <taxon>Rhabditida</taxon>
        <taxon>Spirurina</taxon>
        <taxon>Spiruromorpha</taxon>
        <taxon>Thelazioidea</taxon>
        <taxon>Thelaziidae</taxon>
        <taxon>Thelazia</taxon>
    </lineage>
</organism>
<dbReference type="WBParaSite" id="TCLT_0000967201-mRNA-1">
    <property type="protein sequence ID" value="TCLT_0000967201-mRNA-1"/>
    <property type="gene ID" value="TCLT_0000967201"/>
</dbReference>
<dbReference type="InterPro" id="IPR032675">
    <property type="entry name" value="LRR_dom_sf"/>
</dbReference>
<evidence type="ECO:0000313" key="2">
    <source>
        <dbReference type="EMBL" id="VDN07311.1"/>
    </source>
</evidence>
<proteinExistence type="predicted"/>
<name>A0A0N5D966_THECL</name>
<gene>
    <name evidence="2" type="ORF">TCLT_LOCUS9661</name>
</gene>
<evidence type="ECO:0000313" key="4">
    <source>
        <dbReference type="WBParaSite" id="TCLT_0000967201-mRNA-1"/>
    </source>
</evidence>
<sequence length="212" mass="24082">MIKFTFSSTFYLFIFAYRTSGGLSGKSSIDTDILNPAGRCPAGLSISVSIERKPTFCFSALEIERYAFRCLDGCQCDTDDEVIYCHNGARTALHLPESRLRGFTVIGMLNNAIKKLPEEKTILEKFPDLKAIDVEDNKPFDCESLKGYNIIKIYSDCEGNDSIIIRGQKLPDIEEVTDMLKKKYNEMDKEKVVQDVQDFFSNIVKKVKELQQ</sequence>
<reference evidence="4" key="1">
    <citation type="submission" date="2017-02" db="UniProtKB">
        <authorList>
            <consortium name="WormBaseParasite"/>
        </authorList>
    </citation>
    <scope>IDENTIFICATION</scope>
</reference>
<feature type="chain" id="PRO_5043126680" evidence="1">
    <location>
        <begin position="22"/>
        <end position="212"/>
    </location>
</feature>
<reference evidence="2 3" key="2">
    <citation type="submission" date="2018-11" db="EMBL/GenBank/DDBJ databases">
        <authorList>
            <consortium name="Pathogen Informatics"/>
        </authorList>
    </citation>
    <scope>NUCLEOTIDE SEQUENCE [LARGE SCALE GENOMIC DNA]</scope>
</reference>
<keyword evidence="3" id="KW-1185">Reference proteome</keyword>
<evidence type="ECO:0000256" key="1">
    <source>
        <dbReference type="SAM" id="SignalP"/>
    </source>
</evidence>
<accession>A0A0N5D966</accession>
<feature type="signal peptide" evidence="1">
    <location>
        <begin position="1"/>
        <end position="21"/>
    </location>
</feature>
<dbReference type="EMBL" id="UYYF01004849">
    <property type="protein sequence ID" value="VDN07311.1"/>
    <property type="molecule type" value="Genomic_DNA"/>
</dbReference>
<protein>
    <submittedName>
        <fullName evidence="4">LRRNT domain-containing protein</fullName>
    </submittedName>
</protein>
<keyword evidence="1" id="KW-0732">Signal</keyword>
<dbReference type="Gene3D" id="3.80.10.10">
    <property type="entry name" value="Ribonuclease Inhibitor"/>
    <property type="match status" value="1"/>
</dbReference>
<evidence type="ECO:0000313" key="3">
    <source>
        <dbReference type="Proteomes" id="UP000276776"/>
    </source>
</evidence>